<feature type="transmembrane region" description="Helical" evidence="11">
    <location>
        <begin position="145"/>
        <end position="161"/>
    </location>
</feature>
<feature type="transmembrane region" description="Helical" evidence="11">
    <location>
        <begin position="31"/>
        <end position="51"/>
    </location>
</feature>
<sequence length="286" mass="31065">MTPLLAVGLSVLLHVSWNLLTRRTHGEANFLWWIVGLHVLTFAPFTLPAFLHAATQSPVLYLCASISGIANGLYFLGLRAAYHVAPASAVYPMVRSSPLLIAVVETLFFAREFPLSSWFAILIAASGLWLIATSSHNGVQRLSKAWTYALFAAAMTVVYSLSDKVAAAHLDGLHVALGYVCVNYAIGWLFLCGEQKCRTQRWIPEITPSVRSLLVGTIGVGTAYALVIFAMRWLPAAYAVTLTNAGIVFTVLLGIMWLREYEGWRQRVTGVGLVVVGLIGVGVLST</sequence>
<dbReference type="InterPro" id="IPR000390">
    <property type="entry name" value="Small_drug/metabolite_transptr"/>
</dbReference>
<dbReference type="Pfam" id="PF00892">
    <property type="entry name" value="EamA"/>
    <property type="match status" value="1"/>
</dbReference>
<protein>
    <submittedName>
        <fullName evidence="13">EamA-like transporter family protein</fullName>
    </submittedName>
</protein>
<name>A0A1J5SKI2_9ZZZZ</name>
<gene>
    <name evidence="13" type="ORF">GALL_158240</name>
</gene>
<evidence type="ECO:0000256" key="2">
    <source>
        <dbReference type="ARBA" id="ARBA00022475"/>
    </source>
</evidence>
<evidence type="ECO:0000256" key="1">
    <source>
        <dbReference type="ARBA" id="ARBA00004651"/>
    </source>
</evidence>
<dbReference type="GO" id="GO:0009103">
    <property type="term" value="P:lipopolysaccharide biosynthetic process"/>
    <property type="evidence" value="ECO:0007669"/>
    <property type="project" value="UniProtKB-KW"/>
</dbReference>
<feature type="transmembrane region" description="Helical" evidence="11">
    <location>
        <begin position="58"/>
        <end position="76"/>
    </location>
</feature>
<evidence type="ECO:0000256" key="10">
    <source>
        <dbReference type="ARBA" id="ARBA00023136"/>
    </source>
</evidence>
<evidence type="ECO:0000256" key="5">
    <source>
        <dbReference type="ARBA" id="ARBA00022556"/>
    </source>
</evidence>
<dbReference type="Gene3D" id="1.10.3730.20">
    <property type="match status" value="1"/>
</dbReference>
<feature type="transmembrane region" description="Helical" evidence="11">
    <location>
        <begin position="268"/>
        <end position="285"/>
    </location>
</feature>
<feature type="domain" description="EamA" evidence="12">
    <location>
        <begin position="148"/>
        <end position="281"/>
    </location>
</feature>
<dbReference type="InterPro" id="IPR037185">
    <property type="entry name" value="EmrE-like"/>
</dbReference>
<evidence type="ECO:0000256" key="11">
    <source>
        <dbReference type="SAM" id="Phobius"/>
    </source>
</evidence>
<accession>A0A1J5SKI2</accession>
<dbReference type="PANTHER" id="PTHR30561:SF9">
    <property type="entry name" value="4-AMINO-4-DEOXY-L-ARABINOSE-PHOSPHOUNDECAPRENOL FLIPPASE SUBUNIT ARNF-RELATED"/>
    <property type="match status" value="1"/>
</dbReference>
<evidence type="ECO:0000313" key="13">
    <source>
        <dbReference type="EMBL" id="OIR02204.1"/>
    </source>
</evidence>
<dbReference type="GO" id="GO:0005886">
    <property type="term" value="C:plasma membrane"/>
    <property type="evidence" value="ECO:0007669"/>
    <property type="project" value="UniProtKB-SubCell"/>
</dbReference>
<dbReference type="GO" id="GO:0022857">
    <property type="term" value="F:transmembrane transporter activity"/>
    <property type="evidence" value="ECO:0007669"/>
    <property type="project" value="InterPro"/>
</dbReference>
<dbReference type="SUPFAM" id="SSF103481">
    <property type="entry name" value="Multidrug resistance efflux transporter EmrE"/>
    <property type="match status" value="2"/>
</dbReference>
<dbReference type="PANTHER" id="PTHR30561">
    <property type="entry name" value="SMR FAMILY PROTON-DEPENDENT DRUG EFFLUX TRANSPORTER SUGE"/>
    <property type="match status" value="1"/>
</dbReference>
<keyword evidence="9" id="KW-0443">Lipid metabolism</keyword>
<feature type="transmembrane region" description="Helical" evidence="11">
    <location>
        <begin position="173"/>
        <end position="192"/>
    </location>
</feature>
<evidence type="ECO:0000256" key="4">
    <source>
        <dbReference type="ARBA" id="ARBA00022519"/>
    </source>
</evidence>
<feature type="transmembrane region" description="Helical" evidence="11">
    <location>
        <begin position="237"/>
        <end position="256"/>
    </location>
</feature>
<dbReference type="EMBL" id="MLJW01000077">
    <property type="protein sequence ID" value="OIR02204.1"/>
    <property type="molecule type" value="Genomic_DNA"/>
</dbReference>
<keyword evidence="4" id="KW-0997">Cell inner membrane</keyword>
<proteinExistence type="predicted"/>
<keyword evidence="8 11" id="KW-1133">Transmembrane helix</keyword>
<evidence type="ECO:0000256" key="7">
    <source>
        <dbReference type="ARBA" id="ARBA00022985"/>
    </source>
</evidence>
<evidence type="ECO:0000256" key="6">
    <source>
        <dbReference type="ARBA" id="ARBA00022692"/>
    </source>
</evidence>
<dbReference type="AlphaFoldDB" id="A0A1J5SKI2"/>
<keyword evidence="6 11" id="KW-0812">Transmembrane</keyword>
<dbReference type="InterPro" id="IPR000620">
    <property type="entry name" value="EamA_dom"/>
</dbReference>
<keyword evidence="5" id="KW-0441">Lipid A biosynthesis</keyword>
<keyword evidence="3" id="KW-0444">Lipid biosynthesis</keyword>
<keyword evidence="10 11" id="KW-0472">Membrane</keyword>
<evidence type="ECO:0000256" key="9">
    <source>
        <dbReference type="ARBA" id="ARBA00023098"/>
    </source>
</evidence>
<evidence type="ECO:0000256" key="3">
    <source>
        <dbReference type="ARBA" id="ARBA00022516"/>
    </source>
</evidence>
<comment type="caution">
    <text evidence="13">The sequence shown here is derived from an EMBL/GenBank/DDBJ whole genome shotgun (WGS) entry which is preliminary data.</text>
</comment>
<keyword evidence="2" id="KW-1003">Cell membrane</keyword>
<keyword evidence="7" id="KW-0448">Lipopolysaccharide biosynthesis</keyword>
<evidence type="ECO:0000256" key="8">
    <source>
        <dbReference type="ARBA" id="ARBA00022989"/>
    </source>
</evidence>
<organism evidence="13">
    <name type="scientific">mine drainage metagenome</name>
    <dbReference type="NCBI Taxonomy" id="410659"/>
    <lineage>
        <taxon>unclassified sequences</taxon>
        <taxon>metagenomes</taxon>
        <taxon>ecological metagenomes</taxon>
    </lineage>
</organism>
<feature type="transmembrane region" description="Helical" evidence="11">
    <location>
        <begin position="213"/>
        <end position="231"/>
    </location>
</feature>
<evidence type="ECO:0000259" key="12">
    <source>
        <dbReference type="Pfam" id="PF00892"/>
    </source>
</evidence>
<reference evidence="13" key="1">
    <citation type="submission" date="2016-10" db="EMBL/GenBank/DDBJ databases">
        <title>Sequence of Gallionella enrichment culture.</title>
        <authorList>
            <person name="Poehlein A."/>
            <person name="Muehling M."/>
            <person name="Daniel R."/>
        </authorList>
    </citation>
    <scope>NUCLEOTIDE SEQUENCE</scope>
</reference>
<comment type="subcellular location">
    <subcellularLocation>
        <location evidence="1">Cell membrane</location>
        <topology evidence="1">Multi-pass membrane protein</topology>
    </subcellularLocation>
</comment>
<feature type="transmembrane region" description="Helical" evidence="11">
    <location>
        <begin position="115"/>
        <end position="133"/>
    </location>
</feature>